<protein>
    <recommendedName>
        <fullName evidence="5">Anti-sigma factor</fullName>
    </recommendedName>
</protein>
<evidence type="ECO:0000313" key="4">
    <source>
        <dbReference type="Proteomes" id="UP000542342"/>
    </source>
</evidence>
<feature type="compositionally biased region" description="Basic and acidic residues" evidence="1">
    <location>
        <begin position="132"/>
        <end position="144"/>
    </location>
</feature>
<name>A0A7V9AB75_9BACT</name>
<feature type="region of interest" description="Disordered" evidence="1">
    <location>
        <begin position="130"/>
        <end position="165"/>
    </location>
</feature>
<sequence length="241" mass="25977">MNPDSPFRDACRRAYLAAYAEGQLEGAAREQVERWLAEHPQAWEEVQQQQALGHALREMMAATAPEDPPPAAWEAAAQRILQACAPVPSVLPPRRRSRLRLRFAGIALGAGTVAAGLLLVGLWGFPNPMRGPDGHPPPEKKQELLSHGVVSEPSPPSASRETALVPPLPLASETEVLLERVPNMGEGWLPIGRPPLEGPMTLARQEDIEVIDLVTHSAGQVGVPPLVHPEGSVPVLWLSGR</sequence>
<evidence type="ECO:0008006" key="5">
    <source>
        <dbReference type="Google" id="ProtNLM"/>
    </source>
</evidence>
<organism evidence="3 4">
    <name type="scientific">Thermogemmata fonticola</name>
    <dbReference type="NCBI Taxonomy" id="2755323"/>
    <lineage>
        <taxon>Bacteria</taxon>
        <taxon>Pseudomonadati</taxon>
        <taxon>Planctomycetota</taxon>
        <taxon>Planctomycetia</taxon>
        <taxon>Gemmatales</taxon>
        <taxon>Gemmataceae</taxon>
        <taxon>Thermogemmata</taxon>
    </lineage>
</organism>
<keyword evidence="2" id="KW-0472">Membrane</keyword>
<evidence type="ECO:0000256" key="1">
    <source>
        <dbReference type="SAM" id="MobiDB-lite"/>
    </source>
</evidence>
<reference evidence="3 4" key="1">
    <citation type="submission" date="2020-07" db="EMBL/GenBank/DDBJ databases">
        <title>Thermogemmata thermophila gen. nov., sp. nov., a novel moderate thermophilic planctomycete from a Kamchatka hot spring.</title>
        <authorList>
            <person name="Elcheninov A.G."/>
            <person name="Podosokorskaya O.A."/>
            <person name="Kovaleva O.L."/>
            <person name="Novikov A."/>
            <person name="Bonch-Osmolovskaya E.A."/>
            <person name="Toshchakov S.V."/>
            <person name="Kublanov I.V."/>
        </authorList>
    </citation>
    <scope>NUCLEOTIDE SEQUENCE [LARGE SCALE GENOMIC DNA]</scope>
    <source>
        <strain evidence="3 4">2918</strain>
    </source>
</reference>
<feature type="transmembrane region" description="Helical" evidence="2">
    <location>
        <begin position="103"/>
        <end position="125"/>
    </location>
</feature>
<keyword evidence="4" id="KW-1185">Reference proteome</keyword>
<proteinExistence type="predicted"/>
<dbReference type="InterPro" id="IPR041916">
    <property type="entry name" value="Anti_sigma_zinc_sf"/>
</dbReference>
<gene>
    <name evidence="3" type="ORF">H0921_05625</name>
</gene>
<dbReference type="AlphaFoldDB" id="A0A7V9AB75"/>
<accession>A0A7V9AB75</accession>
<comment type="caution">
    <text evidence="3">The sequence shown here is derived from an EMBL/GenBank/DDBJ whole genome shotgun (WGS) entry which is preliminary data.</text>
</comment>
<dbReference type="Gene3D" id="1.10.10.1320">
    <property type="entry name" value="Anti-sigma factor, zinc-finger domain"/>
    <property type="match status" value="1"/>
</dbReference>
<dbReference type="EMBL" id="JACEFB010000002">
    <property type="protein sequence ID" value="MBA2225639.1"/>
    <property type="molecule type" value="Genomic_DNA"/>
</dbReference>
<keyword evidence="2" id="KW-0812">Transmembrane</keyword>
<evidence type="ECO:0000313" key="3">
    <source>
        <dbReference type="EMBL" id="MBA2225639.1"/>
    </source>
</evidence>
<evidence type="ECO:0000256" key="2">
    <source>
        <dbReference type="SAM" id="Phobius"/>
    </source>
</evidence>
<keyword evidence="2" id="KW-1133">Transmembrane helix</keyword>
<dbReference type="RefSeq" id="WP_194537043.1">
    <property type="nucleotide sequence ID" value="NZ_JACEFB010000002.1"/>
</dbReference>
<dbReference type="Proteomes" id="UP000542342">
    <property type="component" value="Unassembled WGS sequence"/>
</dbReference>